<comment type="caution">
    <text evidence="2">The sequence shown here is derived from an EMBL/GenBank/DDBJ whole genome shotgun (WGS) entry which is preliminary data.</text>
</comment>
<keyword evidence="3" id="KW-1185">Reference proteome</keyword>
<sequence length="250" mass="30020">MKKYILYIPWVVLFILLVSNIIFQSDRLVNNLILYGSWLYLLISFYYRNSDRFYLFVKRLQMKRKNYDVKWNMQLVYEGDFSEETFELIYDHAKKIYKNTKMVDLSEYKRLFTIGTLKPEVLIEDNKLTFSFYDQQMSYNRAYKIIDKEVGKLFEDLKSVVGGENAEYYIKIVFEDVNPFTGLFLQNVQNENIINYDVRLSFDNNKISINKNYIEFYSLTLSEINEQAKDYLSLSYNPIKNLKEQGSSNY</sequence>
<feature type="transmembrane region" description="Helical" evidence="1">
    <location>
        <begin position="29"/>
        <end position="47"/>
    </location>
</feature>
<reference evidence="2 3" key="1">
    <citation type="submission" date="2016-10" db="EMBL/GenBank/DDBJ databases">
        <title>Draft genome sequences of four alkaliphilic bacteria belonging to the Anaerobacillus genus.</title>
        <authorList>
            <person name="Bassil N.M."/>
            <person name="Lloyd J.R."/>
        </authorList>
    </citation>
    <scope>NUCLEOTIDE SEQUENCE [LARGE SCALE GENOMIC DNA]</scope>
    <source>
        <strain evidence="2 3">DSM 15340</strain>
    </source>
</reference>
<evidence type="ECO:0000313" key="2">
    <source>
        <dbReference type="EMBL" id="OIJ07649.1"/>
    </source>
</evidence>
<dbReference type="AlphaFoldDB" id="A0A1S2L590"/>
<proteinExistence type="predicted"/>
<feature type="transmembrane region" description="Helical" evidence="1">
    <location>
        <begin position="5"/>
        <end position="23"/>
    </location>
</feature>
<organism evidence="2 3">
    <name type="scientific">Anaerobacillus arseniciselenatis</name>
    <dbReference type="NCBI Taxonomy" id="85682"/>
    <lineage>
        <taxon>Bacteria</taxon>
        <taxon>Bacillati</taxon>
        <taxon>Bacillota</taxon>
        <taxon>Bacilli</taxon>
        <taxon>Bacillales</taxon>
        <taxon>Bacillaceae</taxon>
        <taxon>Anaerobacillus</taxon>
    </lineage>
</organism>
<gene>
    <name evidence="2" type="ORF">BKP35_18365</name>
</gene>
<name>A0A1S2L590_9BACI</name>
<protein>
    <submittedName>
        <fullName evidence="2">Uncharacterized protein</fullName>
    </submittedName>
</protein>
<evidence type="ECO:0000256" key="1">
    <source>
        <dbReference type="SAM" id="Phobius"/>
    </source>
</evidence>
<dbReference type="RefSeq" id="WP_071314837.1">
    <property type="nucleotide sequence ID" value="NZ_MLQQ01000058.1"/>
</dbReference>
<keyword evidence="1" id="KW-0472">Membrane</keyword>
<dbReference type="EMBL" id="MLQQ01000058">
    <property type="protein sequence ID" value="OIJ07649.1"/>
    <property type="molecule type" value="Genomic_DNA"/>
</dbReference>
<keyword evidence="1" id="KW-1133">Transmembrane helix</keyword>
<evidence type="ECO:0000313" key="3">
    <source>
        <dbReference type="Proteomes" id="UP000180098"/>
    </source>
</evidence>
<accession>A0A1S2L590</accession>
<keyword evidence="1" id="KW-0812">Transmembrane</keyword>
<dbReference type="Proteomes" id="UP000180098">
    <property type="component" value="Unassembled WGS sequence"/>
</dbReference>